<organism evidence="2 3">
    <name type="scientific">Tistrella mobilis</name>
    <dbReference type="NCBI Taxonomy" id="171437"/>
    <lineage>
        <taxon>Bacteria</taxon>
        <taxon>Pseudomonadati</taxon>
        <taxon>Pseudomonadota</taxon>
        <taxon>Alphaproteobacteria</taxon>
        <taxon>Geminicoccales</taxon>
        <taxon>Geminicoccaceae</taxon>
        <taxon>Tistrella</taxon>
    </lineage>
</organism>
<dbReference type="InterPro" id="IPR000873">
    <property type="entry name" value="AMP-dep_synth/lig_dom"/>
</dbReference>
<keyword evidence="2" id="KW-0436">Ligase</keyword>
<dbReference type="AlphaFoldDB" id="A0A3B9IFU4"/>
<dbReference type="Proteomes" id="UP000257706">
    <property type="component" value="Unassembled WGS sequence"/>
</dbReference>
<sequence>TTGLPKGALISHRAEISRAQVMAIDHAIPPGRGFVAWAPLFHMVSADQVLGTLIRGGKVTVVDGYDPEAIIRVVAREKIGWLVLMPGMIEDFLNHLAAAGPIEPDVMVMGCMADLVPLAQIQAVTRALNAPYLNSFGSTETGAAPA</sequence>
<proteinExistence type="predicted"/>
<protein>
    <submittedName>
        <fullName evidence="2">Long-chain fatty acid--CoA ligase</fullName>
    </submittedName>
</protein>
<comment type="caution">
    <text evidence="2">The sequence shown here is derived from an EMBL/GenBank/DDBJ whole genome shotgun (WGS) entry which is preliminary data.</text>
</comment>
<feature type="non-terminal residue" evidence="2">
    <location>
        <position position="146"/>
    </location>
</feature>
<dbReference type="SUPFAM" id="SSF56801">
    <property type="entry name" value="Acetyl-CoA synthetase-like"/>
    <property type="match status" value="1"/>
</dbReference>
<feature type="non-terminal residue" evidence="2">
    <location>
        <position position="1"/>
    </location>
</feature>
<gene>
    <name evidence="2" type="ORF">DCK97_04225</name>
</gene>
<evidence type="ECO:0000313" key="3">
    <source>
        <dbReference type="Proteomes" id="UP000257706"/>
    </source>
</evidence>
<dbReference type="InterPro" id="IPR042099">
    <property type="entry name" value="ANL_N_sf"/>
</dbReference>
<accession>A0A3B9IFU4</accession>
<dbReference type="EMBL" id="DMAI01000068">
    <property type="protein sequence ID" value="HAE46606.1"/>
    <property type="molecule type" value="Genomic_DNA"/>
</dbReference>
<feature type="domain" description="AMP-dependent synthetase/ligase" evidence="1">
    <location>
        <begin position="1"/>
        <end position="143"/>
    </location>
</feature>
<dbReference type="GO" id="GO:0016874">
    <property type="term" value="F:ligase activity"/>
    <property type="evidence" value="ECO:0007669"/>
    <property type="project" value="UniProtKB-KW"/>
</dbReference>
<name>A0A3B9IFU4_9PROT</name>
<dbReference type="Pfam" id="PF00501">
    <property type="entry name" value="AMP-binding"/>
    <property type="match status" value="1"/>
</dbReference>
<evidence type="ECO:0000313" key="2">
    <source>
        <dbReference type="EMBL" id="HAE46606.1"/>
    </source>
</evidence>
<reference evidence="2 3" key="1">
    <citation type="journal article" date="2018" name="Nat. Biotechnol.">
        <title>A standardized bacterial taxonomy based on genome phylogeny substantially revises the tree of life.</title>
        <authorList>
            <person name="Parks D.H."/>
            <person name="Chuvochina M."/>
            <person name="Waite D.W."/>
            <person name="Rinke C."/>
            <person name="Skarshewski A."/>
            <person name="Chaumeil P.A."/>
            <person name="Hugenholtz P."/>
        </authorList>
    </citation>
    <scope>NUCLEOTIDE SEQUENCE [LARGE SCALE GENOMIC DNA]</scope>
    <source>
        <strain evidence="2">UBA8739</strain>
    </source>
</reference>
<dbReference type="Gene3D" id="3.40.50.12780">
    <property type="entry name" value="N-terminal domain of ligase-like"/>
    <property type="match status" value="1"/>
</dbReference>
<evidence type="ECO:0000259" key="1">
    <source>
        <dbReference type="Pfam" id="PF00501"/>
    </source>
</evidence>